<feature type="region of interest" description="Disordered" evidence="2">
    <location>
        <begin position="298"/>
        <end position="347"/>
    </location>
</feature>
<evidence type="ECO:0000256" key="1">
    <source>
        <dbReference type="SAM" id="Coils"/>
    </source>
</evidence>
<proteinExistence type="predicted"/>
<keyword evidence="5" id="KW-1185">Reference proteome</keyword>
<accession>A0AA86PEI1</accession>
<feature type="compositionally biased region" description="Basic and acidic residues" evidence="2">
    <location>
        <begin position="209"/>
        <end position="236"/>
    </location>
</feature>
<comment type="caution">
    <text evidence="3">The sequence shown here is derived from an EMBL/GenBank/DDBJ whole genome shotgun (WGS) entry which is preliminary data.</text>
</comment>
<evidence type="ECO:0000313" key="3">
    <source>
        <dbReference type="EMBL" id="CAI9937815.1"/>
    </source>
</evidence>
<organism evidence="3">
    <name type="scientific">Hexamita inflata</name>
    <dbReference type="NCBI Taxonomy" id="28002"/>
    <lineage>
        <taxon>Eukaryota</taxon>
        <taxon>Metamonada</taxon>
        <taxon>Diplomonadida</taxon>
        <taxon>Hexamitidae</taxon>
        <taxon>Hexamitinae</taxon>
        <taxon>Hexamita</taxon>
    </lineage>
</organism>
<feature type="region of interest" description="Disordered" evidence="2">
    <location>
        <begin position="208"/>
        <end position="236"/>
    </location>
</feature>
<evidence type="ECO:0000313" key="5">
    <source>
        <dbReference type="Proteomes" id="UP001642409"/>
    </source>
</evidence>
<name>A0AA86PEI1_9EUKA</name>
<sequence length="501" mass="60229">MQKNFDLITKQLEKLQDYSQSQFLLQQWLPLSYYMTDPEQFLSKFQNFVELVQRQVFRPDFKTHLQKLLKSFTDSLYQSSNSPEARDDYELIDELSSSSDHQYVFKTHLKSQIIPELFPKMTKTTKTNDVGLSAIDFSALKNEDLIRSWELELEKSLPGKRKSSPTVTFVKKEREEQRLNKLNNIYNNQREEKYNQYQMDEQNNYQKEYNQREQKQNINFREEKQNKKEDKQNIQREEQKSILKKTKESNLSLKEILNSEEESENRILRRNPQSSPIFKTVQRKYTVETSPTVTFMKNQEEKAHKQQKKNKQESELRYKYEIQSDSEKSEEIKPKKHKKPQPKKEKEIIARKQIIQETEEIEEAEPALNEINASTSEEERHQPFKEQQIIEKPMKVSQDQQNIQQIGQQKQDMIIQELVQSTNQSLTLEQQQKIILEQNSRIQLLEMAMQQGNRQREDKFMELLKKQSKTIKYLQRELRQANERIKFQDEVIARFSKYNQE</sequence>
<dbReference type="AlphaFoldDB" id="A0AA86PEI1"/>
<keyword evidence="1" id="KW-0175">Coiled coil</keyword>
<feature type="compositionally biased region" description="Basic and acidic residues" evidence="2">
    <location>
        <begin position="298"/>
        <end position="333"/>
    </location>
</feature>
<gene>
    <name evidence="3" type="ORF">HINF_LOCUS25460</name>
    <name evidence="4" type="ORF">HINF_LOCUS42817</name>
</gene>
<reference evidence="3" key="1">
    <citation type="submission" date="2023-06" db="EMBL/GenBank/DDBJ databases">
        <authorList>
            <person name="Kurt Z."/>
        </authorList>
    </citation>
    <scope>NUCLEOTIDE SEQUENCE</scope>
</reference>
<dbReference type="EMBL" id="CAXDID020000176">
    <property type="protein sequence ID" value="CAL6048699.1"/>
    <property type="molecule type" value="Genomic_DNA"/>
</dbReference>
<evidence type="ECO:0000256" key="2">
    <source>
        <dbReference type="SAM" id="MobiDB-lite"/>
    </source>
</evidence>
<protein>
    <submittedName>
        <fullName evidence="4">Hypothetical_protein</fullName>
    </submittedName>
</protein>
<feature type="coiled-coil region" evidence="1">
    <location>
        <begin position="464"/>
        <end position="491"/>
    </location>
</feature>
<reference evidence="4 5" key="2">
    <citation type="submission" date="2024-07" db="EMBL/GenBank/DDBJ databases">
        <authorList>
            <person name="Akdeniz Z."/>
        </authorList>
    </citation>
    <scope>NUCLEOTIDE SEQUENCE [LARGE SCALE GENOMIC DNA]</scope>
</reference>
<dbReference type="EMBL" id="CATOUU010000652">
    <property type="protein sequence ID" value="CAI9937815.1"/>
    <property type="molecule type" value="Genomic_DNA"/>
</dbReference>
<evidence type="ECO:0000313" key="4">
    <source>
        <dbReference type="EMBL" id="CAL6048699.1"/>
    </source>
</evidence>
<dbReference type="Proteomes" id="UP001642409">
    <property type="component" value="Unassembled WGS sequence"/>
</dbReference>